<proteinExistence type="predicted"/>
<feature type="region of interest" description="Disordered" evidence="1">
    <location>
        <begin position="1"/>
        <end position="43"/>
    </location>
</feature>
<evidence type="ECO:0000313" key="2">
    <source>
        <dbReference type="EMBL" id="QJI02937.1"/>
    </source>
</evidence>
<reference evidence="2" key="1">
    <citation type="submission" date="2020-03" db="EMBL/GenBank/DDBJ databases">
        <title>The deep terrestrial virosphere.</title>
        <authorList>
            <person name="Holmfeldt K."/>
            <person name="Nilsson E."/>
            <person name="Simone D."/>
            <person name="Lopez-Fernandez M."/>
            <person name="Wu X."/>
            <person name="de Brujin I."/>
            <person name="Lundin D."/>
            <person name="Andersson A."/>
            <person name="Bertilsson S."/>
            <person name="Dopson M."/>
        </authorList>
    </citation>
    <scope>NUCLEOTIDE SEQUENCE</scope>
    <source>
        <strain evidence="2">TM448B03892</strain>
    </source>
</reference>
<protein>
    <submittedName>
        <fullName evidence="2">Uncharacterized protein</fullName>
    </submittedName>
</protein>
<sequence length="43" mass="4416">MGFGRGKGFTSKVRTETTKYAVKGGGGKKTATAAETSPTYTVS</sequence>
<dbReference type="AlphaFoldDB" id="A0A6M3XYE9"/>
<name>A0A6M3XYE9_9ZZZZ</name>
<dbReference type="EMBL" id="MT145044">
    <property type="protein sequence ID" value="QJI02937.1"/>
    <property type="molecule type" value="Genomic_DNA"/>
</dbReference>
<gene>
    <name evidence="2" type="ORF">TM448B03892_0006</name>
</gene>
<evidence type="ECO:0000256" key="1">
    <source>
        <dbReference type="SAM" id="MobiDB-lite"/>
    </source>
</evidence>
<organism evidence="2">
    <name type="scientific">viral metagenome</name>
    <dbReference type="NCBI Taxonomy" id="1070528"/>
    <lineage>
        <taxon>unclassified sequences</taxon>
        <taxon>metagenomes</taxon>
        <taxon>organismal metagenomes</taxon>
    </lineage>
</organism>
<accession>A0A6M3XYE9</accession>